<organism evidence="1 2">
    <name type="scientific">Flavobacterium noncentrifugens</name>
    <dbReference type="NCBI Taxonomy" id="1128970"/>
    <lineage>
        <taxon>Bacteria</taxon>
        <taxon>Pseudomonadati</taxon>
        <taxon>Bacteroidota</taxon>
        <taxon>Flavobacteriia</taxon>
        <taxon>Flavobacteriales</taxon>
        <taxon>Flavobacteriaceae</taxon>
        <taxon>Flavobacterium</taxon>
    </lineage>
</organism>
<name>A0A1G9BVX9_9FLAO</name>
<accession>A0A1G9BVX9</accession>
<gene>
    <name evidence="1" type="ORF">SAMN04487935_3374</name>
</gene>
<dbReference type="STRING" id="1128970.SAMN04487935_3374"/>
<dbReference type="Proteomes" id="UP000199580">
    <property type="component" value="Unassembled WGS sequence"/>
</dbReference>
<keyword evidence="2" id="KW-1185">Reference proteome</keyword>
<dbReference type="RefSeq" id="WP_091398188.1">
    <property type="nucleotide sequence ID" value="NZ_BKAI01000012.1"/>
</dbReference>
<dbReference type="EMBL" id="FNEZ01000006">
    <property type="protein sequence ID" value="SDK43589.1"/>
    <property type="molecule type" value="Genomic_DNA"/>
</dbReference>
<sequence>MELIDFTQPGGYRLKQMTFKKMQSAYFEILRTMAGHLNISDVGKYIISGCKIVAGNITPGMMYIDGELCPFAGINGNTDPKVKKDVVLESIAFQNGSNPNVFRTTSAIVAVDGVLLSTFTRVPAVVALSWENLQDIPSDLVHDANYVHTDFNFSQALKDKLNGIQANAQVNVLSNWTAALNEAGFILNKPDLPKVLRNSFFVIGDFGTPYDELVTVNFPTVGTSDYIVVATLVSLGSWTDENDVNFVIKNKTPVSFDIALQEINYGVPAHVQNVKLDYILIQQPTE</sequence>
<dbReference type="AlphaFoldDB" id="A0A1G9BVX9"/>
<dbReference type="OrthoDB" id="9113831at2"/>
<evidence type="ECO:0000313" key="1">
    <source>
        <dbReference type="EMBL" id="SDK43589.1"/>
    </source>
</evidence>
<reference evidence="1 2" key="1">
    <citation type="submission" date="2016-10" db="EMBL/GenBank/DDBJ databases">
        <authorList>
            <person name="de Groot N.N."/>
        </authorList>
    </citation>
    <scope>NUCLEOTIDE SEQUENCE [LARGE SCALE GENOMIC DNA]</scope>
    <source>
        <strain evidence="1 2">CGMCC 1.10076</strain>
    </source>
</reference>
<protein>
    <submittedName>
        <fullName evidence="1">Uncharacterized protein</fullName>
    </submittedName>
</protein>
<evidence type="ECO:0000313" key="2">
    <source>
        <dbReference type="Proteomes" id="UP000199580"/>
    </source>
</evidence>
<proteinExistence type="predicted"/>